<protein>
    <submittedName>
        <fullName evidence="3">Uncharacterized protein LOC116305003</fullName>
    </submittedName>
</protein>
<reference evidence="3" key="1">
    <citation type="submission" date="2025-08" db="UniProtKB">
        <authorList>
            <consortium name="RefSeq"/>
        </authorList>
    </citation>
    <scope>IDENTIFICATION</scope>
    <source>
        <tissue evidence="3">Tentacle</tissue>
    </source>
</reference>
<evidence type="ECO:0000256" key="1">
    <source>
        <dbReference type="SAM" id="SignalP"/>
    </source>
</evidence>
<name>A0A6P8ITV9_ACTTE</name>
<sequence>MKSDNMLCKVMLVTLVVMIAVFHQGFCLSCFDCVSNDSWEECDRIGTITNCTKKFQGRNVNASCIKAIRYKKFKNREEWMFMKRCFETVKCNKVFCYRSVDSKEELENIQQIGCDVDCCKDKDFCNGGNKEGLSLYMIILLPFTTMIINGADFNSASITLAFLSSLTQKLFIRKGP</sequence>
<feature type="chain" id="PRO_5027650895" evidence="1">
    <location>
        <begin position="28"/>
        <end position="176"/>
    </location>
</feature>
<dbReference type="OrthoDB" id="10466906at2759"/>
<gene>
    <name evidence="3" type="primary">LOC116305003</name>
</gene>
<dbReference type="KEGG" id="aten:116305003"/>
<proteinExistence type="predicted"/>
<evidence type="ECO:0000313" key="3">
    <source>
        <dbReference type="RefSeq" id="XP_031570681.1"/>
    </source>
</evidence>
<dbReference type="AlphaFoldDB" id="A0A6P8ITV9"/>
<feature type="signal peptide" evidence="1">
    <location>
        <begin position="1"/>
        <end position="27"/>
    </location>
</feature>
<keyword evidence="2" id="KW-1185">Reference proteome</keyword>
<dbReference type="Proteomes" id="UP000515163">
    <property type="component" value="Unplaced"/>
</dbReference>
<keyword evidence="1" id="KW-0732">Signal</keyword>
<accession>A0A6P8ITV9</accession>
<dbReference type="InParanoid" id="A0A6P8ITV9"/>
<evidence type="ECO:0000313" key="2">
    <source>
        <dbReference type="Proteomes" id="UP000515163"/>
    </source>
</evidence>
<dbReference type="RefSeq" id="XP_031570681.1">
    <property type="nucleotide sequence ID" value="XM_031714821.1"/>
</dbReference>
<organism evidence="2 3">
    <name type="scientific">Actinia tenebrosa</name>
    <name type="common">Australian red waratah sea anemone</name>
    <dbReference type="NCBI Taxonomy" id="6105"/>
    <lineage>
        <taxon>Eukaryota</taxon>
        <taxon>Metazoa</taxon>
        <taxon>Cnidaria</taxon>
        <taxon>Anthozoa</taxon>
        <taxon>Hexacorallia</taxon>
        <taxon>Actiniaria</taxon>
        <taxon>Actiniidae</taxon>
        <taxon>Actinia</taxon>
    </lineage>
</organism>
<dbReference type="GeneID" id="116305003"/>